<organism evidence="2 3">
    <name type="scientific">Paenibacillus psychroresistens</name>
    <dbReference type="NCBI Taxonomy" id="1778678"/>
    <lineage>
        <taxon>Bacteria</taxon>
        <taxon>Bacillati</taxon>
        <taxon>Bacillota</taxon>
        <taxon>Bacilli</taxon>
        <taxon>Bacillales</taxon>
        <taxon>Paenibacillaceae</taxon>
        <taxon>Paenibacillus</taxon>
    </lineage>
</organism>
<keyword evidence="3" id="KW-1185">Reference proteome</keyword>
<protein>
    <submittedName>
        <fullName evidence="2">Uncharacterized protein</fullName>
    </submittedName>
</protein>
<sequence>MKTINIHPSSSNYFLENIDGIKSLVIYTEPDAFGWRYIKITPYNTIVRGINNLKVKTFYIAGGILLLGIITSLIVSRRLYMPFLSISSKLTTLESEKPNNKEILKREMLMNFVQNSKTIRSEALQELFNQFGVTISLQGSYVLLILKIDNYAEFPNALILSNET</sequence>
<proteinExistence type="predicted"/>
<feature type="transmembrane region" description="Helical" evidence="1">
    <location>
        <begin position="58"/>
        <end position="80"/>
    </location>
</feature>
<keyword evidence="1" id="KW-0472">Membrane</keyword>
<reference evidence="3" key="1">
    <citation type="submission" date="2018-11" db="EMBL/GenBank/DDBJ databases">
        <title>Complete genome sequence of Paenibacillus sp. ML311-T8.</title>
        <authorList>
            <person name="Nam Y.-D."/>
            <person name="Kang J."/>
            <person name="Chung W.-H."/>
            <person name="Park Y.S."/>
        </authorList>
    </citation>
    <scope>NUCLEOTIDE SEQUENCE [LARGE SCALE GENOMIC DNA]</scope>
    <source>
        <strain evidence="3">ML311-T8</strain>
    </source>
</reference>
<gene>
    <name evidence="2" type="ORF">EHS13_09890</name>
</gene>
<dbReference type="AlphaFoldDB" id="A0A6B8RI12"/>
<dbReference type="EMBL" id="CP034235">
    <property type="protein sequence ID" value="QGQ95173.1"/>
    <property type="molecule type" value="Genomic_DNA"/>
</dbReference>
<dbReference type="KEGG" id="ppsc:EHS13_09890"/>
<evidence type="ECO:0000313" key="3">
    <source>
        <dbReference type="Proteomes" id="UP000426246"/>
    </source>
</evidence>
<evidence type="ECO:0000256" key="1">
    <source>
        <dbReference type="SAM" id="Phobius"/>
    </source>
</evidence>
<evidence type="ECO:0000313" key="2">
    <source>
        <dbReference type="EMBL" id="QGQ95173.1"/>
    </source>
</evidence>
<keyword evidence="1" id="KW-0812">Transmembrane</keyword>
<accession>A0A6B8RI12</accession>
<keyword evidence="1" id="KW-1133">Transmembrane helix</keyword>
<dbReference type="Proteomes" id="UP000426246">
    <property type="component" value="Chromosome"/>
</dbReference>
<name>A0A6B8RI12_9BACL</name>